<evidence type="ECO:0000313" key="4">
    <source>
        <dbReference type="EMBL" id="KAI1235541.1"/>
    </source>
</evidence>
<proteinExistence type="predicted"/>
<reference evidence="3" key="1">
    <citation type="submission" date="2020-10" db="EMBL/GenBank/DDBJ databases">
        <title>Feather gene expression reveals the developmental basis of iridescence in African starlings.</title>
        <authorList>
            <person name="Rubenstein D.R."/>
        </authorList>
    </citation>
    <scope>NUCLEOTIDE SEQUENCE</scope>
    <source>
        <strain evidence="3">SS15</strain>
        <tissue evidence="3">Liver</tissue>
    </source>
</reference>
<accession>A0A835NX05</accession>
<feature type="non-terminal residue" evidence="3">
    <location>
        <position position="449"/>
    </location>
</feature>
<dbReference type="CDD" id="cd13164">
    <property type="entry name" value="PTB_DOK4_DOK5_DOK6"/>
    <property type="match status" value="1"/>
</dbReference>
<protein>
    <recommendedName>
        <fullName evidence="2">IRS-type PTB domain-containing protein</fullName>
    </recommendedName>
</protein>
<dbReference type="AlphaFoldDB" id="A0A835NX05"/>
<reference evidence="4" key="3">
    <citation type="submission" date="2022-01" db="EMBL/GenBank/DDBJ databases">
        <authorList>
            <person name="Rubenstein D.R."/>
        </authorList>
    </citation>
    <scope>NUCLEOTIDE SEQUENCE</scope>
    <source>
        <strain evidence="4">SS15</strain>
        <tissue evidence="4">Liver</tissue>
    </source>
</reference>
<dbReference type="Pfam" id="PF02174">
    <property type="entry name" value="IRS"/>
    <property type="match status" value="1"/>
</dbReference>
<dbReference type="FunFam" id="2.30.29.30:FF:000110">
    <property type="entry name" value="Docking protein 4"/>
    <property type="match status" value="1"/>
</dbReference>
<dbReference type="PROSITE" id="PS51064">
    <property type="entry name" value="IRS_PTB"/>
    <property type="match status" value="1"/>
</dbReference>
<dbReference type="SMART" id="SM01244">
    <property type="entry name" value="IRS"/>
    <property type="match status" value="1"/>
</dbReference>
<dbReference type="Proteomes" id="UP000618051">
    <property type="component" value="Unassembled WGS sequence"/>
</dbReference>
<feature type="region of interest" description="Disordered" evidence="1">
    <location>
        <begin position="1"/>
        <end position="27"/>
    </location>
</feature>
<sequence>QAGPVVRQEGYGGRGWRGGGEGEGSPPLPKYPLPYRAIAMATNFNDIIKQGYVRMKSKKLGIYRRCWLVFRKSSSKGPQRLEKYPDEKSACLRGCPKVTEISNVKCITRLPKETKRQAVAIIFTDDSARTFTCDSGCWVGHPGVARVAQGLPWCLAELEAEEWYKTLSVECLGARLNDISLGEPDLLAPGVQCEQTGERGGGCSPGAPPRCTPRRLFYFLFFFPSPDRFNVFLLPCPNLDVYGECKLQITHENIYLWDTHNPRVKLVSWPLCSLRRYGRDATRFTFEAGRMCDAGEGLYTFQTQEGEQIYQRVHSATLAIAEQHKRVLLEMEKNVRLLNKGTEHFSYPCTPTTMLPRSAYWHHITGSQNMAESSSYAGECPHPTPRRCCSSSPQSFPHQVSPPSVLSPGEVYAGAQASSDTDLLNKFILLKPKSSKSDKPESREPTSSP</sequence>
<dbReference type="OrthoDB" id="6279276at2759"/>
<evidence type="ECO:0000259" key="2">
    <source>
        <dbReference type="PROSITE" id="PS51064"/>
    </source>
</evidence>
<dbReference type="InterPro" id="IPR011993">
    <property type="entry name" value="PH-like_dom_sf"/>
</dbReference>
<dbReference type="InterPro" id="IPR002404">
    <property type="entry name" value="IRS_PTB"/>
</dbReference>
<dbReference type="SMART" id="SM00310">
    <property type="entry name" value="PTBI"/>
    <property type="match status" value="1"/>
</dbReference>
<feature type="compositionally biased region" description="Polar residues" evidence="1">
    <location>
        <begin position="389"/>
        <end position="404"/>
    </location>
</feature>
<keyword evidence="5" id="KW-1185">Reference proteome</keyword>
<feature type="domain" description="IRS-type PTB" evidence="2">
    <location>
        <begin position="222"/>
        <end position="327"/>
    </location>
</feature>
<name>A0A835NX05_9PASS</name>
<dbReference type="InterPro" id="IPR050996">
    <property type="entry name" value="Docking_Protein_DOK"/>
</dbReference>
<feature type="compositionally biased region" description="Gly residues" evidence="1">
    <location>
        <begin position="10"/>
        <end position="23"/>
    </location>
</feature>
<evidence type="ECO:0000313" key="3">
    <source>
        <dbReference type="EMBL" id="KAG0122824.1"/>
    </source>
</evidence>
<comment type="caution">
    <text evidence="3">The sequence shown here is derived from an EMBL/GenBank/DDBJ whole genome shotgun (WGS) entry which is preliminary data.</text>
</comment>
<dbReference type="PANTHER" id="PTHR21258">
    <property type="entry name" value="DOCKING PROTEIN RELATED"/>
    <property type="match status" value="1"/>
</dbReference>
<dbReference type="Gene3D" id="2.30.29.30">
    <property type="entry name" value="Pleckstrin-homology domain (PH domain)/Phosphotyrosine-binding domain (PTB)"/>
    <property type="match status" value="2"/>
</dbReference>
<dbReference type="CDD" id="cd14678">
    <property type="entry name" value="PH_DOK4_DOK5_DOK6"/>
    <property type="match status" value="1"/>
</dbReference>
<dbReference type="InterPro" id="IPR037816">
    <property type="entry name" value="DOK4/5/6_PH"/>
</dbReference>
<evidence type="ECO:0000256" key="1">
    <source>
        <dbReference type="SAM" id="MobiDB-lite"/>
    </source>
</evidence>
<dbReference type="SUPFAM" id="SSF50729">
    <property type="entry name" value="PH domain-like"/>
    <property type="match status" value="2"/>
</dbReference>
<dbReference type="GO" id="GO:0005737">
    <property type="term" value="C:cytoplasm"/>
    <property type="evidence" value="ECO:0007669"/>
    <property type="project" value="TreeGrafter"/>
</dbReference>
<dbReference type="GO" id="GO:0007169">
    <property type="term" value="P:cell surface receptor protein tyrosine kinase signaling pathway"/>
    <property type="evidence" value="ECO:0007669"/>
    <property type="project" value="TreeGrafter"/>
</dbReference>
<dbReference type="PANTHER" id="PTHR21258:SF44">
    <property type="entry name" value="DOCKING PROTEIN 4"/>
    <property type="match status" value="1"/>
</dbReference>
<feature type="region of interest" description="Disordered" evidence="1">
    <location>
        <begin position="373"/>
        <end position="408"/>
    </location>
</feature>
<evidence type="ECO:0000313" key="5">
    <source>
        <dbReference type="Proteomes" id="UP000618051"/>
    </source>
</evidence>
<reference evidence="4 5" key="2">
    <citation type="journal article" date="2021" name="J. Hered.">
        <title>Feather Gene Expression Elucidates the Developmental Basis of Plumage Iridescence in African Starlings.</title>
        <authorList>
            <person name="Rubenstein D.R."/>
            <person name="Corvelo A."/>
            <person name="MacManes M.D."/>
            <person name="Maia R."/>
            <person name="Narzisi G."/>
            <person name="Rousaki A."/>
            <person name="Vandenabeele P."/>
            <person name="Shawkey M.D."/>
            <person name="Solomon J."/>
        </authorList>
    </citation>
    <scope>NUCLEOTIDE SEQUENCE [LARGE SCALE GENOMIC DNA]</scope>
    <source>
        <strain evidence="4">SS15</strain>
    </source>
</reference>
<gene>
    <name evidence="4" type="ORF">IHE44_0002420</name>
    <name evidence="3" type="ORF">IHE44_008572</name>
</gene>
<dbReference type="EMBL" id="JADDUC020000012">
    <property type="protein sequence ID" value="KAI1235541.1"/>
    <property type="molecule type" value="Genomic_DNA"/>
</dbReference>
<organism evidence="3">
    <name type="scientific">Lamprotornis superbus</name>
    <dbReference type="NCBI Taxonomy" id="245042"/>
    <lineage>
        <taxon>Eukaryota</taxon>
        <taxon>Metazoa</taxon>
        <taxon>Chordata</taxon>
        <taxon>Craniata</taxon>
        <taxon>Vertebrata</taxon>
        <taxon>Euteleostomi</taxon>
        <taxon>Archelosauria</taxon>
        <taxon>Archosauria</taxon>
        <taxon>Dinosauria</taxon>
        <taxon>Saurischia</taxon>
        <taxon>Theropoda</taxon>
        <taxon>Coelurosauria</taxon>
        <taxon>Aves</taxon>
        <taxon>Neognathae</taxon>
        <taxon>Neoaves</taxon>
        <taxon>Telluraves</taxon>
        <taxon>Australaves</taxon>
        <taxon>Passeriformes</taxon>
        <taxon>Sturnidae</taxon>
        <taxon>Lamprotornis</taxon>
    </lineage>
</organism>
<dbReference type="EMBL" id="JADDUC010000033">
    <property type="protein sequence ID" value="KAG0122824.1"/>
    <property type="molecule type" value="Genomic_DNA"/>
</dbReference>